<dbReference type="SUPFAM" id="SSF49265">
    <property type="entry name" value="Fibronectin type III"/>
    <property type="match status" value="1"/>
</dbReference>
<reference evidence="1 2" key="1">
    <citation type="submission" date="2019-09" db="EMBL/GenBank/DDBJ databases">
        <title>Bird 10,000 Genomes (B10K) Project - Family phase.</title>
        <authorList>
            <person name="Zhang G."/>
        </authorList>
    </citation>
    <scope>NUCLEOTIDE SEQUENCE [LARGE SCALE GENOMIC DNA]</scope>
    <source>
        <strain evidence="1">B10K-DU-011-42</strain>
        <tissue evidence="1">Muscle</tissue>
    </source>
</reference>
<organism evidence="1 2">
    <name type="scientific">Anthoscopus minutus</name>
    <name type="common">Southern penduline-tit</name>
    <dbReference type="NCBI Taxonomy" id="156561"/>
    <lineage>
        <taxon>Eukaryota</taxon>
        <taxon>Metazoa</taxon>
        <taxon>Chordata</taxon>
        <taxon>Craniata</taxon>
        <taxon>Vertebrata</taxon>
        <taxon>Euteleostomi</taxon>
        <taxon>Archelosauria</taxon>
        <taxon>Archosauria</taxon>
        <taxon>Dinosauria</taxon>
        <taxon>Saurischia</taxon>
        <taxon>Theropoda</taxon>
        <taxon>Coelurosauria</taxon>
        <taxon>Aves</taxon>
        <taxon>Neognathae</taxon>
        <taxon>Neoaves</taxon>
        <taxon>Telluraves</taxon>
        <taxon>Australaves</taxon>
        <taxon>Passeriformes</taxon>
        <taxon>Paridae</taxon>
        <taxon>Anthoscopus</taxon>
    </lineage>
</organism>
<keyword evidence="2" id="KW-1185">Reference proteome</keyword>
<dbReference type="Proteomes" id="UP000554720">
    <property type="component" value="Unassembled WGS sequence"/>
</dbReference>
<name>A0A7L2E3F3_ANTMN</name>
<accession>A0A7L2E3F3</accession>
<dbReference type="EMBL" id="VWYI01018299">
    <property type="protein sequence ID" value="NXQ56344.1"/>
    <property type="molecule type" value="Genomic_DNA"/>
</dbReference>
<dbReference type="InterPro" id="IPR036116">
    <property type="entry name" value="FN3_sf"/>
</dbReference>
<sequence length="66" mass="7669">KFGIFSQIFPIFFWELPFFQSLDVDGRSFRLEGLEKFREYRIRMAALNRNGAGTATEEAAVSTWSD</sequence>
<protein>
    <submittedName>
        <fullName evidence="1">DCC protein</fullName>
    </submittedName>
</protein>
<dbReference type="InterPro" id="IPR003961">
    <property type="entry name" value="FN3_dom"/>
</dbReference>
<dbReference type="Gene3D" id="2.60.40.10">
    <property type="entry name" value="Immunoglobulins"/>
    <property type="match status" value="1"/>
</dbReference>
<evidence type="ECO:0000313" key="1">
    <source>
        <dbReference type="EMBL" id="NXQ56344.1"/>
    </source>
</evidence>
<feature type="non-terminal residue" evidence="1">
    <location>
        <position position="1"/>
    </location>
</feature>
<dbReference type="CDD" id="cd00063">
    <property type="entry name" value="FN3"/>
    <property type="match status" value="1"/>
</dbReference>
<gene>
    <name evidence="1" type="primary">Dcc</name>
    <name evidence="1" type="ORF">ANTMIN_R15072</name>
</gene>
<proteinExistence type="predicted"/>
<feature type="non-terminal residue" evidence="1">
    <location>
        <position position="66"/>
    </location>
</feature>
<dbReference type="OrthoDB" id="114660at2759"/>
<dbReference type="AlphaFoldDB" id="A0A7L2E3F3"/>
<dbReference type="InterPro" id="IPR013783">
    <property type="entry name" value="Ig-like_fold"/>
</dbReference>
<evidence type="ECO:0000313" key="2">
    <source>
        <dbReference type="Proteomes" id="UP000554720"/>
    </source>
</evidence>
<comment type="caution">
    <text evidence="1">The sequence shown here is derived from an EMBL/GenBank/DDBJ whole genome shotgun (WGS) entry which is preliminary data.</text>
</comment>